<keyword evidence="6" id="KW-1133">Transmembrane helix</keyword>
<comment type="caution">
    <text evidence="7">The sequence shown here is derived from an EMBL/GenBank/DDBJ whole genome shotgun (WGS) entry which is preliminary data.</text>
</comment>
<reference evidence="7 8" key="1">
    <citation type="journal article" date="2015" name="ISME J.">
        <title>Genomic and phenotypic differentiation among Methanosarcina mazei populations from Columbia River sediment.</title>
        <authorList>
            <person name="Youngblut N.D."/>
            <person name="Wirth J.S."/>
            <person name="Henriksen J.R."/>
            <person name="Smith M."/>
            <person name="Simon H."/>
            <person name="Metcalf W.W."/>
            <person name="Whitaker R.J."/>
        </authorList>
    </citation>
    <scope>NUCLEOTIDE SEQUENCE [LARGE SCALE GENOMIC DNA]</scope>
    <source>
        <strain evidence="7 8">1.H.A.0.1</strain>
    </source>
</reference>
<dbReference type="InterPro" id="IPR037171">
    <property type="entry name" value="NagB/RpiA_transferase-like"/>
</dbReference>
<dbReference type="Proteomes" id="UP000034338">
    <property type="component" value="Unassembled WGS sequence"/>
</dbReference>
<evidence type="ECO:0000256" key="5">
    <source>
        <dbReference type="HAMAP-Rule" id="MF_00170"/>
    </source>
</evidence>
<gene>
    <name evidence="5" type="primary">rpiA</name>
    <name evidence="7" type="ORF">DU37_00220</name>
</gene>
<dbReference type="SUPFAM" id="SSF100950">
    <property type="entry name" value="NagB/RpiA/CoA transferase-like"/>
    <property type="match status" value="1"/>
</dbReference>
<dbReference type="CDD" id="cd01398">
    <property type="entry name" value="RPI_A"/>
    <property type="match status" value="1"/>
</dbReference>
<comment type="similarity">
    <text evidence="2 5">Belongs to the ribose 5-phosphate isomerase family.</text>
</comment>
<keyword evidence="6" id="KW-0472">Membrane</keyword>
<evidence type="ECO:0000313" key="8">
    <source>
        <dbReference type="Proteomes" id="UP000034338"/>
    </source>
</evidence>
<accession>A0A0F8M5N0</accession>
<dbReference type="FunFam" id="3.30.70.260:FF:000018">
    <property type="entry name" value="Ribose-5-phosphate isomerase A"/>
    <property type="match status" value="1"/>
</dbReference>
<dbReference type="GO" id="GO:0009052">
    <property type="term" value="P:pentose-phosphate shunt, non-oxidative branch"/>
    <property type="evidence" value="ECO:0007669"/>
    <property type="project" value="UniProtKB-UniRule"/>
</dbReference>
<dbReference type="RefSeq" id="WP_048045191.1">
    <property type="nucleotide sequence ID" value="NZ_JJQF01000022.1"/>
</dbReference>
<dbReference type="FunFam" id="3.40.50.1360:FF:000001">
    <property type="entry name" value="Ribose-5-phosphate isomerase A"/>
    <property type="match status" value="1"/>
</dbReference>
<dbReference type="NCBIfam" id="TIGR00021">
    <property type="entry name" value="rpiA"/>
    <property type="match status" value="1"/>
</dbReference>
<dbReference type="PANTHER" id="PTHR11934">
    <property type="entry name" value="RIBOSE-5-PHOSPHATE ISOMERASE"/>
    <property type="match status" value="1"/>
</dbReference>
<comment type="subunit">
    <text evidence="3">Homotetramer.</text>
</comment>
<evidence type="ECO:0000256" key="1">
    <source>
        <dbReference type="ARBA" id="ARBA00001713"/>
    </source>
</evidence>
<evidence type="ECO:0000256" key="4">
    <source>
        <dbReference type="ARBA" id="ARBA00023235"/>
    </source>
</evidence>
<dbReference type="UniPathway" id="UPA00115">
    <property type="reaction ID" value="UER00412"/>
</dbReference>
<dbReference type="HAMAP" id="MF_00170">
    <property type="entry name" value="Rib_5P_isom_A"/>
    <property type="match status" value="1"/>
</dbReference>
<evidence type="ECO:0000256" key="3">
    <source>
        <dbReference type="ARBA" id="ARBA00011881"/>
    </source>
</evidence>
<feature type="binding site" evidence="5">
    <location>
        <begin position="103"/>
        <end position="106"/>
    </location>
    <ligand>
        <name>substrate</name>
    </ligand>
</feature>
<dbReference type="PATRIC" id="fig|2209.81.peg.46"/>
<comment type="pathway">
    <text evidence="5">Carbohydrate degradation; pentose phosphate pathway; D-ribose 5-phosphate from D-ribulose 5-phosphate (non-oxidative stage): step 1/1.</text>
</comment>
<dbReference type="Gene3D" id="3.30.70.260">
    <property type="match status" value="1"/>
</dbReference>
<feature type="binding site" evidence="5">
    <location>
        <begin position="90"/>
        <end position="93"/>
    </location>
    <ligand>
        <name>substrate</name>
    </ligand>
</feature>
<dbReference type="InterPro" id="IPR004788">
    <property type="entry name" value="Ribose5P_isomerase_type_A"/>
</dbReference>
<name>A0A0F8M5N0_METMZ</name>
<evidence type="ECO:0000256" key="2">
    <source>
        <dbReference type="ARBA" id="ARBA00008088"/>
    </source>
</evidence>
<keyword evidence="4 5" id="KW-0413">Isomerase</keyword>
<organism evidence="7 8">
    <name type="scientific">Methanosarcina mazei</name>
    <name type="common">Methanosarcina frisia</name>
    <dbReference type="NCBI Taxonomy" id="2209"/>
    <lineage>
        <taxon>Archaea</taxon>
        <taxon>Methanobacteriati</taxon>
        <taxon>Methanobacteriota</taxon>
        <taxon>Stenosarchaea group</taxon>
        <taxon>Methanomicrobia</taxon>
        <taxon>Methanosarcinales</taxon>
        <taxon>Methanosarcinaceae</taxon>
        <taxon>Methanosarcina</taxon>
    </lineage>
</organism>
<dbReference type="EMBL" id="JJQF01000022">
    <property type="protein sequence ID" value="KKH33928.1"/>
    <property type="molecule type" value="Genomic_DNA"/>
</dbReference>
<dbReference type="InterPro" id="IPR020672">
    <property type="entry name" value="Ribose5P_isomerase_typA_subgr"/>
</dbReference>
<sequence length="234" mass="24807">MTERNTSTDSPEKRAAGIAAAGLVSSGMVVGLGTGSTVAYTIKELGRRVKEEGLDILGVVTSYQSEMLAIDAGIRLTTLSQDPELDIAIDGADQIDSNLYAIKGGGAAHTREKIVSVSAKRFVVVADDSKTSTQLDKPVPVEVLPFAKEPAVNRIRKLGGEPRHRSAVKKDGPVITDNGNFVLDVEFGVIKDPEALALQLSAVPGVVEHGIFSNVDELYIGKKDGSVKIISRQK</sequence>
<comment type="catalytic activity">
    <reaction evidence="1 5">
        <text>aldehydo-D-ribose 5-phosphate = D-ribulose 5-phosphate</text>
        <dbReference type="Rhea" id="RHEA:14657"/>
        <dbReference type="ChEBI" id="CHEBI:58121"/>
        <dbReference type="ChEBI" id="CHEBI:58273"/>
        <dbReference type="EC" id="5.3.1.6"/>
    </reaction>
</comment>
<dbReference type="PANTHER" id="PTHR11934:SF0">
    <property type="entry name" value="RIBOSE-5-PHOSPHATE ISOMERASE"/>
    <property type="match status" value="1"/>
</dbReference>
<dbReference type="EC" id="5.3.1.6" evidence="5"/>
<feature type="binding site" evidence="5">
    <location>
        <begin position="34"/>
        <end position="37"/>
    </location>
    <ligand>
        <name>substrate</name>
    </ligand>
</feature>
<dbReference type="Gene3D" id="3.40.50.1360">
    <property type="match status" value="1"/>
</dbReference>
<dbReference type="Pfam" id="PF06026">
    <property type="entry name" value="Rib_5-P_isom_A"/>
    <property type="match status" value="1"/>
</dbReference>
<dbReference type="AlphaFoldDB" id="A0A0F8M5N0"/>
<comment type="subunit">
    <text evidence="5">Homodimer.</text>
</comment>
<dbReference type="GO" id="GO:0006014">
    <property type="term" value="P:D-ribose metabolic process"/>
    <property type="evidence" value="ECO:0007669"/>
    <property type="project" value="TreeGrafter"/>
</dbReference>
<evidence type="ECO:0000313" key="7">
    <source>
        <dbReference type="EMBL" id="KKH33928.1"/>
    </source>
</evidence>
<feature type="active site" description="Proton acceptor" evidence="5">
    <location>
        <position position="112"/>
    </location>
</feature>
<dbReference type="GO" id="GO:0005829">
    <property type="term" value="C:cytosol"/>
    <property type="evidence" value="ECO:0007669"/>
    <property type="project" value="TreeGrafter"/>
</dbReference>
<evidence type="ECO:0000256" key="6">
    <source>
        <dbReference type="SAM" id="Phobius"/>
    </source>
</evidence>
<comment type="function">
    <text evidence="5">Catalyzes the reversible conversion of ribose-5-phosphate to ribulose 5-phosphate.</text>
</comment>
<dbReference type="GO" id="GO:0004751">
    <property type="term" value="F:ribose-5-phosphate isomerase activity"/>
    <property type="evidence" value="ECO:0007669"/>
    <property type="project" value="UniProtKB-UniRule"/>
</dbReference>
<dbReference type="NCBIfam" id="NF001924">
    <property type="entry name" value="PRK00702.1"/>
    <property type="match status" value="1"/>
</dbReference>
<keyword evidence="6" id="KW-0812">Transmembrane</keyword>
<feature type="binding site" evidence="5">
    <location>
        <position position="130"/>
    </location>
    <ligand>
        <name>substrate</name>
    </ligand>
</feature>
<proteinExistence type="inferred from homology"/>
<feature type="transmembrane region" description="Helical" evidence="6">
    <location>
        <begin position="15"/>
        <end position="40"/>
    </location>
</feature>
<dbReference type="SUPFAM" id="SSF75445">
    <property type="entry name" value="D-ribose-5-phosphate isomerase (RpiA), lid domain"/>
    <property type="match status" value="1"/>
</dbReference>
<protein>
    <recommendedName>
        <fullName evidence="5">Ribose-5-phosphate isomerase A</fullName>
        <ecNumber evidence="5">5.3.1.6</ecNumber>
    </recommendedName>
    <alternativeName>
        <fullName evidence="5">Phosphoriboisomerase A</fullName>
        <shortName evidence="5">PRI</shortName>
    </alternativeName>
</protein>